<feature type="transmembrane region" description="Helical" evidence="5">
    <location>
        <begin position="193"/>
        <end position="215"/>
    </location>
</feature>
<evidence type="ECO:0000313" key="7">
    <source>
        <dbReference type="Proteomes" id="UP000691718"/>
    </source>
</evidence>
<feature type="transmembrane region" description="Helical" evidence="5">
    <location>
        <begin position="12"/>
        <end position="29"/>
    </location>
</feature>
<protein>
    <submittedName>
        <fullName evidence="6">(apollo) hypothetical protein</fullName>
    </submittedName>
</protein>
<feature type="transmembrane region" description="Helical" evidence="5">
    <location>
        <begin position="290"/>
        <end position="312"/>
    </location>
</feature>
<evidence type="ECO:0000256" key="5">
    <source>
        <dbReference type="SAM" id="Phobius"/>
    </source>
</evidence>
<dbReference type="GO" id="GO:0022857">
    <property type="term" value="F:transmembrane transporter activity"/>
    <property type="evidence" value="ECO:0007669"/>
    <property type="project" value="InterPro"/>
</dbReference>
<sequence>MDFKSEEVNSPVFVFGASIGWMSPMTLLLQSKDSPKGVPLTDTEASWILLLLSLETWALVLARALIGVTMAGCYVTCPTYTKEISEDNMRGALGCLIILFHTSGNLFLYIIGDILSYRTILWICLALPAFHVVIFMAMPESPSYLVKKGNEESDEAFKVLAWLRCRRMNELKIQQELDNIKKEQKNDEGSNKFLFLLATTALISGLGMCSLASWFLARSYEAYTPNWLPIVTLCMCIFCDSAGLQPVSVVLTGEIFSFKFRGSVLAVTMATASFVDFLQILFFKPLANSIGIYVAFYFFGGICLFAVLHMIFAVPETKSRTLEEIYKDLK</sequence>
<feature type="transmembrane region" description="Helical" evidence="5">
    <location>
        <begin position="89"/>
        <end position="111"/>
    </location>
</feature>
<dbReference type="PANTHER" id="PTHR48021">
    <property type="match status" value="1"/>
</dbReference>
<proteinExistence type="predicted"/>
<dbReference type="Proteomes" id="UP000691718">
    <property type="component" value="Unassembled WGS sequence"/>
</dbReference>
<organism evidence="6 7">
    <name type="scientific">Parnassius apollo</name>
    <name type="common">Apollo butterfly</name>
    <name type="synonym">Papilio apollo</name>
    <dbReference type="NCBI Taxonomy" id="110799"/>
    <lineage>
        <taxon>Eukaryota</taxon>
        <taxon>Metazoa</taxon>
        <taxon>Ecdysozoa</taxon>
        <taxon>Arthropoda</taxon>
        <taxon>Hexapoda</taxon>
        <taxon>Insecta</taxon>
        <taxon>Pterygota</taxon>
        <taxon>Neoptera</taxon>
        <taxon>Endopterygota</taxon>
        <taxon>Lepidoptera</taxon>
        <taxon>Glossata</taxon>
        <taxon>Ditrysia</taxon>
        <taxon>Papilionoidea</taxon>
        <taxon>Papilionidae</taxon>
        <taxon>Parnassiinae</taxon>
        <taxon>Parnassini</taxon>
        <taxon>Parnassius</taxon>
        <taxon>Parnassius</taxon>
    </lineage>
</organism>
<evidence type="ECO:0000256" key="4">
    <source>
        <dbReference type="ARBA" id="ARBA00023136"/>
    </source>
</evidence>
<dbReference type="Pfam" id="PF00083">
    <property type="entry name" value="Sugar_tr"/>
    <property type="match status" value="2"/>
</dbReference>
<feature type="transmembrane region" description="Helical" evidence="5">
    <location>
        <begin position="49"/>
        <end position="77"/>
    </location>
</feature>
<reference evidence="6" key="1">
    <citation type="submission" date="2021-04" db="EMBL/GenBank/DDBJ databases">
        <authorList>
            <person name="Tunstrom K."/>
        </authorList>
    </citation>
    <scope>NUCLEOTIDE SEQUENCE</scope>
</reference>
<gene>
    <name evidence="6" type="ORF">PAPOLLO_LOCUS4560</name>
</gene>
<feature type="transmembrane region" description="Helical" evidence="5">
    <location>
        <begin position="227"/>
        <end position="251"/>
    </location>
</feature>
<feature type="transmembrane region" description="Helical" evidence="5">
    <location>
        <begin position="117"/>
        <end position="138"/>
    </location>
</feature>
<comment type="subcellular location">
    <subcellularLocation>
        <location evidence="1">Membrane</location>
    </subcellularLocation>
</comment>
<keyword evidence="2 5" id="KW-0812">Transmembrane</keyword>
<evidence type="ECO:0000256" key="3">
    <source>
        <dbReference type="ARBA" id="ARBA00022989"/>
    </source>
</evidence>
<keyword evidence="3 5" id="KW-1133">Transmembrane helix</keyword>
<keyword evidence="4 5" id="KW-0472">Membrane</keyword>
<dbReference type="InterPro" id="IPR005828">
    <property type="entry name" value="MFS_sugar_transport-like"/>
</dbReference>
<feature type="transmembrane region" description="Helical" evidence="5">
    <location>
        <begin position="263"/>
        <end position="284"/>
    </location>
</feature>
<comment type="caution">
    <text evidence="6">The sequence shown here is derived from an EMBL/GenBank/DDBJ whole genome shotgun (WGS) entry which is preliminary data.</text>
</comment>
<dbReference type="AlphaFoldDB" id="A0A8S3WBL7"/>
<keyword evidence="7" id="KW-1185">Reference proteome</keyword>
<dbReference type="InterPro" id="IPR050549">
    <property type="entry name" value="MFS_Trehalose_Transporter"/>
</dbReference>
<dbReference type="EMBL" id="CAJQZP010000280">
    <property type="protein sequence ID" value="CAG4952152.1"/>
    <property type="molecule type" value="Genomic_DNA"/>
</dbReference>
<accession>A0A8S3WBL7</accession>
<name>A0A8S3WBL7_PARAO</name>
<evidence type="ECO:0000256" key="2">
    <source>
        <dbReference type="ARBA" id="ARBA00022692"/>
    </source>
</evidence>
<evidence type="ECO:0000313" key="6">
    <source>
        <dbReference type="EMBL" id="CAG4952152.1"/>
    </source>
</evidence>
<evidence type="ECO:0000256" key="1">
    <source>
        <dbReference type="ARBA" id="ARBA00004370"/>
    </source>
</evidence>
<dbReference type="PANTHER" id="PTHR48021:SF1">
    <property type="entry name" value="GH07001P-RELATED"/>
    <property type="match status" value="1"/>
</dbReference>
<dbReference type="OrthoDB" id="6612291at2759"/>
<dbReference type="GO" id="GO:0016020">
    <property type="term" value="C:membrane"/>
    <property type="evidence" value="ECO:0007669"/>
    <property type="project" value="UniProtKB-SubCell"/>
</dbReference>